<reference evidence="1" key="1">
    <citation type="submission" date="2021-05" db="EMBL/GenBank/DDBJ databases">
        <authorList>
            <person name="Pan Q."/>
            <person name="Jouanno E."/>
            <person name="Zahm M."/>
            <person name="Klopp C."/>
            <person name="Cabau C."/>
            <person name="Louis A."/>
            <person name="Berthelot C."/>
            <person name="Parey E."/>
            <person name="Roest Crollius H."/>
            <person name="Montfort J."/>
            <person name="Robinson-Rechavi M."/>
            <person name="Bouchez O."/>
            <person name="Lampietro C."/>
            <person name="Lopez Roques C."/>
            <person name="Donnadieu C."/>
            <person name="Postlethwait J."/>
            <person name="Bobe J."/>
            <person name="Dillon D."/>
            <person name="Chandos A."/>
            <person name="von Hippel F."/>
            <person name="Guiguen Y."/>
        </authorList>
    </citation>
    <scope>NUCLEOTIDE SEQUENCE</scope>
    <source>
        <strain evidence="1">YG-Jan2019</strain>
    </source>
</reference>
<dbReference type="EMBL" id="CM055762">
    <property type="protein sequence ID" value="KAJ7986165.1"/>
    <property type="molecule type" value="Genomic_DNA"/>
</dbReference>
<evidence type="ECO:0000313" key="2">
    <source>
        <dbReference type="Proteomes" id="UP001157502"/>
    </source>
</evidence>
<proteinExistence type="predicted"/>
<dbReference type="Proteomes" id="UP001157502">
    <property type="component" value="Chromosome 35"/>
</dbReference>
<organism evidence="1 2">
    <name type="scientific">Dallia pectoralis</name>
    <name type="common">Alaska blackfish</name>
    <dbReference type="NCBI Taxonomy" id="75939"/>
    <lineage>
        <taxon>Eukaryota</taxon>
        <taxon>Metazoa</taxon>
        <taxon>Chordata</taxon>
        <taxon>Craniata</taxon>
        <taxon>Vertebrata</taxon>
        <taxon>Euteleostomi</taxon>
        <taxon>Actinopterygii</taxon>
        <taxon>Neopterygii</taxon>
        <taxon>Teleostei</taxon>
        <taxon>Protacanthopterygii</taxon>
        <taxon>Esociformes</taxon>
        <taxon>Umbridae</taxon>
        <taxon>Dallia</taxon>
    </lineage>
</organism>
<name>A0ACC2F4C4_DALPE</name>
<comment type="caution">
    <text evidence="1">The sequence shown here is derived from an EMBL/GenBank/DDBJ whole genome shotgun (WGS) entry which is preliminary data.</text>
</comment>
<gene>
    <name evidence="1" type="ORF">DPEC_G00347950</name>
</gene>
<evidence type="ECO:0000313" key="1">
    <source>
        <dbReference type="EMBL" id="KAJ7986165.1"/>
    </source>
</evidence>
<accession>A0ACC2F4C4</accession>
<protein>
    <submittedName>
        <fullName evidence="1">Uncharacterized protein</fullName>
    </submittedName>
</protein>
<sequence length="687" mass="75812">MDKVMRIINFFRGTSSTQHPLFRQLVADSEDATHDDLLLHNDVRWLSKGKALDRFCALLGEVKAFLISSNSKAAADHLVFLEDKKFLSIVAFLADIFGHLNNLNMQLQGKDKTIVDMVEKLQAFTIKLGLLESDISTGRLLHFSTLKTQARQVTGLMVDFIKQLRANFSSSVIPYCCAFSPWSSRMRLHFCPQCGTKLQPGFKFCPSCGEKLPCVADLTATVEATSSEGSQLLVTDGVISTPANISTLATGTSQLTIGDSGGLICSSTSPVSARTPLRRTRQSTPMAKNEESPSSLATPPVTTSPKCAADLSPKSVITPRKRRAVTPKVEKINEEPSVELASPLSSPLPRSPSTVKGKAKKAKRVCAVEPLQEGEDLSDTTGRKWRLVKLLSQSEAELFYGVQQCELSAKTSDYKYILKLGAKDGKIFNEQNFLQRAAKPSLVEKWIKQAKMDFLGVPSCVGFGLHSNTYRFLIFPNMGQTLQSFMDEGDVLLSEKAVLQLGCRILDVLEFIHKNEYVHADIHAENIYISRAQQTQVYLAGYGHAFRYCPGGRHVEYREGSRASHEGAMEFISMESHKGAGPSRRSDLQALGYCLLRWHTGTLPWSSLTHTPARVSAEKDRFMKDIPGLMSHCFGQKKVSGALQSYLSQVMALQYSDQPDYKALRAGLLVSLQMLGGSLEKPVDLQI</sequence>
<keyword evidence="2" id="KW-1185">Reference proteome</keyword>